<dbReference type="CDD" id="cd07821">
    <property type="entry name" value="PYR_PYL_RCAR_like"/>
    <property type="match status" value="1"/>
</dbReference>
<dbReference type="InterPro" id="IPR023393">
    <property type="entry name" value="START-like_dom_sf"/>
</dbReference>
<gene>
    <name evidence="2" type="ORF">GCM10008170_06430</name>
    <name evidence="3" type="ORF">JOD31_001791</name>
</gene>
<dbReference type="PANTHER" id="PTHR39332:SF7">
    <property type="entry name" value="SRPBCC FAMILY PROTEIN"/>
    <property type="match status" value="1"/>
</dbReference>
<sequence>MLSRRTAVAALAFVLAAPAYAHGPTPQKVDQSVMVKADPAKVWALVKDFGAIQSWHPGVEKSSATGAAAGAERTLALKGKPGEIVEGLDEVDEAKKSISYRLSGEAGETLPVSSYSAAMIVTAKDGGAEVKWEGRFYRADTSNEPPEGKDDQSAVDAMTAFFKTGLEGLKAKAEAGG</sequence>
<dbReference type="Proteomes" id="UP001143400">
    <property type="component" value="Unassembled WGS sequence"/>
</dbReference>
<evidence type="ECO:0000313" key="5">
    <source>
        <dbReference type="Proteomes" id="UP001143400"/>
    </source>
</evidence>
<accession>A0A9W6ISN1</accession>
<reference evidence="2" key="3">
    <citation type="submission" date="2023-01" db="EMBL/GenBank/DDBJ databases">
        <authorList>
            <person name="Sun Q."/>
            <person name="Evtushenko L."/>
        </authorList>
    </citation>
    <scope>NUCLEOTIDE SEQUENCE</scope>
    <source>
        <strain evidence="2">VKM B-1606</strain>
    </source>
</reference>
<dbReference type="EMBL" id="BSFF01000001">
    <property type="protein sequence ID" value="GLK54624.1"/>
    <property type="molecule type" value="Genomic_DNA"/>
</dbReference>
<name>A0A9W6ISN1_9HYPH</name>
<dbReference type="PANTHER" id="PTHR39332">
    <property type="entry name" value="BLL4707 PROTEIN"/>
    <property type="match status" value="1"/>
</dbReference>
<evidence type="ECO:0000313" key="3">
    <source>
        <dbReference type="EMBL" id="MBM7851566.1"/>
    </source>
</evidence>
<reference evidence="2" key="1">
    <citation type="journal article" date="2014" name="Int. J. Syst. Evol. Microbiol.">
        <title>Complete genome sequence of Corynebacterium casei LMG S-19264T (=DSM 44701T), isolated from a smear-ripened cheese.</title>
        <authorList>
            <consortium name="US DOE Joint Genome Institute (JGI-PGF)"/>
            <person name="Walter F."/>
            <person name="Albersmeier A."/>
            <person name="Kalinowski J."/>
            <person name="Ruckert C."/>
        </authorList>
    </citation>
    <scope>NUCLEOTIDE SEQUENCE</scope>
    <source>
        <strain evidence="2">VKM B-1606</strain>
    </source>
</reference>
<dbReference type="AlphaFoldDB" id="A0A9W6ISN1"/>
<reference evidence="3 4" key="2">
    <citation type="submission" date="2021-01" db="EMBL/GenBank/DDBJ databases">
        <title>Genomic Encyclopedia of Type Strains, Phase IV (KMG-IV): sequencing the most valuable type-strain genomes for metagenomic binning, comparative biology and taxonomic classification.</title>
        <authorList>
            <person name="Goeker M."/>
        </authorList>
    </citation>
    <scope>NUCLEOTIDE SEQUENCE [LARGE SCALE GENOMIC DNA]</scope>
    <source>
        <strain evidence="3 4">DSM 6130</strain>
    </source>
</reference>
<dbReference type="Pfam" id="PF10604">
    <property type="entry name" value="Polyketide_cyc2"/>
    <property type="match status" value="1"/>
</dbReference>
<evidence type="ECO:0000256" key="1">
    <source>
        <dbReference type="SAM" id="SignalP"/>
    </source>
</evidence>
<dbReference type="InterPro" id="IPR019587">
    <property type="entry name" value="Polyketide_cyclase/dehydratase"/>
</dbReference>
<keyword evidence="1" id="KW-0732">Signal</keyword>
<organism evidence="2 5">
    <name type="scientific">Methylopila capsulata</name>
    <dbReference type="NCBI Taxonomy" id="61654"/>
    <lineage>
        <taxon>Bacteria</taxon>
        <taxon>Pseudomonadati</taxon>
        <taxon>Pseudomonadota</taxon>
        <taxon>Alphaproteobacteria</taxon>
        <taxon>Hyphomicrobiales</taxon>
        <taxon>Methylopilaceae</taxon>
        <taxon>Methylopila</taxon>
    </lineage>
</organism>
<protein>
    <submittedName>
        <fullName evidence="2">MxaD family protein</fullName>
    </submittedName>
    <submittedName>
        <fullName evidence="3">MxaD protein</fullName>
    </submittedName>
</protein>
<dbReference type="EMBL" id="JAFBCY010000002">
    <property type="protein sequence ID" value="MBM7851566.1"/>
    <property type="molecule type" value="Genomic_DNA"/>
</dbReference>
<comment type="caution">
    <text evidence="2">The sequence shown here is derived from an EMBL/GenBank/DDBJ whole genome shotgun (WGS) entry which is preliminary data.</text>
</comment>
<proteinExistence type="predicted"/>
<feature type="signal peptide" evidence="1">
    <location>
        <begin position="1"/>
        <end position="21"/>
    </location>
</feature>
<evidence type="ECO:0000313" key="4">
    <source>
        <dbReference type="Proteomes" id="UP000758856"/>
    </source>
</evidence>
<keyword evidence="4" id="KW-1185">Reference proteome</keyword>
<feature type="chain" id="PRO_5040741318" evidence="1">
    <location>
        <begin position="22"/>
        <end position="177"/>
    </location>
</feature>
<dbReference type="SUPFAM" id="SSF55961">
    <property type="entry name" value="Bet v1-like"/>
    <property type="match status" value="1"/>
</dbReference>
<dbReference type="Gene3D" id="3.30.530.20">
    <property type="match status" value="1"/>
</dbReference>
<evidence type="ECO:0000313" key="2">
    <source>
        <dbReference type="EMBL" id="GLK54624.1"/>
    </source>
</evidence>
<dbReference type="Proteomes" id="UP000758856">
    <property type="component" value="Unassembled WGS sequence"/>
</dbReference>
<dbReference type="RefSeq" id="WP_204949981.1">
    <property type="nucleotide sequence ID" value="NZ_BSFF01000001.1"/>
</dbReference>